<accession>A0AAD5R6R0</accession>
<sequence length="86" mass="9883">MEIHRGASCRTEFVHQMTDTFFRLLVVGMVINPLITIGTQRIYRARVQRFFTRWQVPVTSNETVVSARQPSVKCNIVESTPLTTTL</sequence>
<keyword evidence="1" id="KW-0812">Transmembrane</keyword>
<keyword evidence="1" id="KW-0472">Membrane</keyword>
<keyword evidence="3" id="KW-1185">Reference proteome</keyword>
<feature type="transmembrane region" description="Helical" evidence="1">
    <location>
        <begin position="20"/>
        <end position="43"/>
    </location>
</feature>
<dbReference type="AlphaFoldDB" id="A0AAD5R6R0"/>
<organism evidence="2 3">
    <name type="scientific">Parelaphostrongylus tenuis</name>
    <name type="common">Meningeal worm</name>
    <dbReference type="NCBI Taxonomy" id="148309"/>
    <lineage>
        <taxon>Eukaryota</taxon>
        <taxon>Metazoa</taxon>
        <taxon>Ecdysozoa</taxon>
        <taxon>Nematoda</taxon>
        <taxon>Chromadorea</taxon>
        <taxon>Rhabditida</taxon>
        <taxon>Rhabditina</taxon>
        <taxon>Rhabditomorpha</taxon>
        <taxon>Strongyloidea</taxon>
        <taxon>Metastrongylidae</taxon>
        <taxon>Parelaphostrongylus</taxon>
    </lineage>
</organism>
<evidence type="ECO:0000313" key="3">
    <source>
        <dbReference type="Proteomes" id="UP001196413"/>
    </source>
</evidence>
<protein>
    <submittedName>
        <fullName evidence="2">Uncharacterized protein</fullName>
    </submittedName>
</protein>
<evidence type="ECO:0000256" key="1">
    <source>
        <dbReference type="SAM" id="Phobius"/>
    </source>
</evidence>
<gene>
    <name evidence="2" type="ORF">KIN20_032215</name>
</gene>
<reference evidence="2" key="1">
    <citation type="submission" date="2021-06" db="EMBL/GenBank/DDBJ databases">
        <title>Parelaphostrongylus tenuis whole genome reference sequence.</title>
        <authorList>
            <person name="Garwood T.J."/>
            <person name="Larsen P.A."/>
            <person name="Fountain-Jones N.M."/>
            <person name="Garbe J.R."/>
            <person name="Macchietto M.G."/>
            <person name="Kania S.A."/>
            <person name="Gerhold R.W."/>
            <person name="Richards J.E."/>
            <person name="Wolf T.M."/>
        </authorList>
    </citation>
    <scope>NUCLEOTIDE SEQUENCE</scope>
    <source>
        <strain evidence="2">MNPRO001-30</strain>
        <tissue evidence="2">Meninges</tissue>
    </source>
</reference>
<dbReference type="EMBL" id="JAHQIW010006785">
    <property type="protein sequence ID" value="KAJ1370487.1"/>
    <property type="molecule type" value="Genomic_DNA"/>
</dbReference>
<name>A0AAD5R6R0_PARTN</name>
<keyword evidence="1" id="KW-1133">Transmembrane helix</keyword>
<evidence type="ECO:0000313" key="2">
    <source>
        <dbReference type="EMBL" id="KAJ1370487.1"/>
    </source>
</evidence>
<proteinExistence type="predicted"/>
<dbReference type="Proteomes" id="UP001196413">
    <property type="component" value="Unassembled WGS sequence"/>
</dbReference>
<comment type="caution">
    <text evidence="2">The sequence shown here is derived from an EMBL/GenBank/DDBJ whole genome shotgun (WGS) entry which is preliminary data.</text>
</comment>